<dbReference type="EMBL" id="FMJD01000008">
    <property type="protein sequence ID" value="SCM76573.1"/>
    <property type="molecule type" value="Genomic_DNA"/>
</dbReference>
<protein>
    <submittedName>
        <fullName evidence="1">Uncharacterized protein</fullName>
    </submittedName>
</protein>
<accession>A0A212LG84</accession>
<gene>
    <name evidence="1" type="ORF">KL86PLE_40378</name>
</gene>
<proteinExistence type="predicted"/>
<name>A0A212LG84_9HYPH</name>
<dbReference type="AlphaFoldDB" id="A0A212LG84"/>
<evidence type="ECO:0000313" key="1">
    <source>
        <dbReference type="EMBL" id="SCM76573.1"/>
    </source>
</evidence>
<reference evidence="1" key="1">
    <citation type="submission" date="2016-08" db="EMBL/GenBank/DDBJ databases">
        <authorList>
            <person name="Seilhamer J.J."/>
        </authorList>
    </citation>
    <scope>NUCLEOTIDE SEQUENCE</scope>
    <source>
        <strain evidence="1">86</strain>
    </source>
</reference>
<organism evidence="1">
    <name type="scientific">uncultured Pleomorphomonas sp</name>
    <dbReference type="NCBI Taxonomy" id="442121"/>
    <lineage>
        <taxon>Bacteria</taxon>
        <taxon>Pseudomonadati</taxon>
        <taxon>Pseudomonadota</taxon>
        <taxon>Alphaproteobacteria</taxon>
        <taxon>Hyphomicrobiales</taxon>
        <taxon>Pleomorphomonadaceae</taxon>
        <taxon>Pleomorphomonas</taxon>
        <taxon>environmental samples</taxon>
    </lineage>
</organism>
<sequence>MQELQLYGWRPFEGEPDPRPLPESDQVVGAVADIFDAFIATLADTRLEPDLDDLLWSTLFHRAVGRIGVLVFLGSGTQDNLTDKARKLGIPVYRFGKDGAYPPLPQPRWKSVISKSGLVRDAVGERTGRRGADTAK</sequence>